<name>A0A0H3DFN0_AMYMU</name>
<evidence type="ECO:0000256" key="1">
    <source>
        <dbReference type="SAM" id="Phobius"/>
    </source>
</evidence>
<gene>
    <name evidence="2" type="ordered locus">AMED_7296</name>
</gene>
<feature type="transmembrane region" description="Helical" evidence="1">
    <location>
        <begin position="6"/>
        <end position="26"/>
    </location>
</feature>
<dbReference type="Proteomes" id="UP000000328">
    <property type="component" value="Chromosome"/>
</dbReference>
<dbReference type="EMBL" id="CP002000">
    <property type="protein sequence ID" value="ADJ49012.1"/>
    <property type="molecule type" value="Genomic_DNA"/>
</dbReference>
<protein>
    <submittedName>
        <fullName evidence="2">Uncharacterized protein</fullName>
    </submittedName>
</protein>
<proteinExistence type="predicted"/>
<dbReference type="AlphaFoldDB" id="A0A0H3DFN0"/>
<evidence type="ECO:0000313" key="3">
    <source>
        <dbReference type="Proteomes" id="UP000000328"/>
    </source>
</evidence>
<evidence type="ECO:0000313" key="2">
    <source>
        <dbReference type="EMBL" id="ADJ49012.1"/>
    </source>
</evidence>
<accession>A0A0H3DFN0</accession>
<dbReference type="PATRIC" id="fig|749927.5.peg.7587"/>
<reference evidence="2 3" key="1">
    <citation type="journal article" date="2010" name="Cell Res.">
        <title>Complete genome sequence of the rifamycin SV-producing Amycolatopsis mediterranei U32 revealed its genetic characteristics in phylogeny and metabolism.</title>
        <authorList>
            <person name="Zhao W."/>
            <person name="Zhong Y."/>
            <person name="Yuan H."/>
            <person name="Wang J."/>
            <person name="Zheng H."/>
            <person name="Wang Y."/>
            <person name="Cen X."/>
            <person name="Xu F."/>
            <person name="Bai J."/>
            <person name="Han X."/>
            <person name="Lu G."/>
            <person name="Zhu Y."/>
            <person name="Shao Z."/>
            <person name="Yan H."/>
            <person name="Li C."/>
            <person name="Peng N."/>
            <person name="Zhang Z."/>
            <person name="Zhang Y."/>
            <person name="Lin W."/>
            <person name="Fan Y."/>
            <person name="Qin Z."/>
            <person name="Hu Y."/>
            <person name="Zhu B."/>
            <person name="Wang S."/>
            <person name="Ding X."/>
            <person name="Zhao G.P."/>
        </authorList>
    </citation>
    <scope>NUCLEOTIDE SEQUENCE [LARGE SCALE GENOMIC DNA]</scope>
    <source>
        <strain evidence="3">U-32</strain>
    </source>
</reference>
<dbReference type="OrthoDB" id="1253105at2"/>
<sequence>MSPGAEMGIVLLGICALLVTTVFVGVRWREKTGGVGQVPPPAPEYARRITALGDEDYDLVLRGGAIVNGVSVTWPFASLLVSRDQIELRVKVLVPIRIARAEVTGVRRVRGLYSRGFKFRTESDRLDKVSFWPVGKAAKQLAELGWY</sequence>
<keyword evidence="1" id="KW-1133">Transmembrane helix</keyword>
<keyword evidence="1" id="KW-0472">Membrane</keyword>
<dbReference type="HOGENOM" id="CLU_1764150_0_0_11"/>
<keyword evidence="1" id="KW-0812">Transmembrane</keyword>
<organism evidence="2 3">
    <name type="scientific">Amycolatopsis mediterranei (strain U-32)</name>
    <dbReference type="NCBI Taxonomy" id="749927"/>
    <lineage>
        <taxon>Bacteria</taxon>
        <taxon>Bacillati</taxon>
        <taxon>Actinomycetota</taxon>
        <taxon>Actinomycetes</taxon>
        <taxon>Pseudonocardiales</taxon>
        <taxon>Pseudonocardiaceae</taxon>
        <taxon>Amycolatopsis</taxon>
    </lineage>
</organism>
<dbReference type="KEGG" id="amd:AMED_7296"/>